<protein>
    <submittedName>
        <fullName evidence="1">MarR family transcriptional regulator</fullName>
    </submittedName>
</protein>
<dbReference type="AlphaFoldDB" id="A0A8T4IWY7"/>
<dbReference type="EMBL" id="JAGSMN010000758">
    <property type="protein sequence ID" value="MBR7676836.1"/>
    <property type="molecule type" value="Genomic_DNA"/>
</dbReference>
<dbReference type="InterPro" id="IPR036388">
    <property type="entry name" value="WH-like_DNA-bd_sf"/>
</dbReference>
<reference evidence="1" key="1">
    <citation type="submission" date="2021-04" db="EMBL/GenBank/DDBJ databases">
        <title>Sequencing of actinobacteria type strains.</title>
        <authorList>
            <person name="Nguyen G.-S."/>
            <person name="Wentzel A."/>
        </authorList>
    </citation>
    <scope>NUCLEOTIDE SEQUENCE</scope>
    <source>
        <strain evidence="1">DSM 42095</strain>
    </source>
</reference>
<name>A0A8T4IWY7_9ACTN</name>
<keyword evidence="2" id="KW-1185">Reference proteome</keyword>
<sequence length="93" mass="10382">MEFSHDDAGLARQPIGYWSWAAHKAVVTHIRAQLAEVDMTQPRWWVLGQLHGTEDGRTRQEVTDVLQGYLDVGGALQPEIDTVIARGLATQDE</sequence>
<feature type="non-terminal residue" evidence="1">
    <location>
        <position position="93"/>
    </location>
</feature>
<evidence type="ECO:0000313" key="1">
    <source>
        <dbReference type="EMBL" id="MBR7676836.1"/>
    </source>
</evidence>
<proteinExistence type="predicted"/>
<gene>
    <name evidence="1" type="ORF">KDA82_28285</name>
</gene>
<evidence type="ECO:0000313" key="2">
    <source>
        <dbReference type="Proteomes" id="UP000675554"/>
    </source>
</evidence>
<comment type="caution">
    <text evidence="1">The sequence shown here is derived from an EMBL/GenBank/DDBJ whole genome shotgun (WGS) entry which is preliminary data.</text>
</comment>
<accession>A0A8T4IWY7</accession>
<dbReference type="Proteomes" id="UP000675554">
    <property type="component" value="Unassembled WGS sequence"/>
</dbReference>
<organism evidence="1 2">
    <name type="scientific">Streptomyces daliensis</name>
    <dbReference type="NCBI Taxonomy" id="299421"/>
    <lineage>
        <taxon>Bacteria</taxon>
        <taxon>Bacillati</taxon>
        <taxon>Actinomycetota</taxon>
        <taxon>Actinomycetes</taxon>
        <taxon>Kitasatosporales</taxon>
        <taxon>Streptomycetaceae</taxon>
        <taxon>Streptomyces</taxon>
    </lineage>
</organism>
<dbReference type="Gene3D" id="1.10.10.10">
    <property type="entry name" value="Winged helix-like DNA-binding domain superfamily/Winged helix DNA-binding domain"/>
    <property type="match status" value="1"/>
</dbReference>